<dbReference type="SUPFAM" id="SSF56300">
    <property type="entry name" value="Metallo-dependent phosphatases"/>
    <property type="match status" value="1"/>
</dbReference>
<comment type="caution">
    <text evidence="6">The sequence shown here is derived from an EMBL/GenBank/DDBJ whole genome shotgun (WGS) entry which is preliminary data.</text>
</comment>
<evidence type="ECO:0000313" key="7">
    <source>
        <dbReference type="Proteomes" id="UP000575469"/>
    </source>
</evidence>
<dbReference type="RefSeq" id="WP_169340008.1">
    <property type="nucleotide sequence ID" value="NZ_JABBZM010000007.1"/>
</dbReference>
<keyword evidence="1" id="KW-0479">Metal-binding</keyword>
<dbReference type="InterPro" id="IPR029052">
    <property type="entry name" value="Metallo-depent_PP-like"/>
</dbReference>
<evidence type="ECO:0000313" key="6">
    <source>
        <dbReference type="EMBL" id="NMV38207.1"/>
    </source>
</evidence>
<accession>A0A848NY63</accession>
<keyword evidence="3" id="KW-0408">Iron</keyword>
<gene>
    <name evidence="6" type="ORF">HGR00_09835</name>
</gene>
<sequence>MHFLQLTDLHIKRPGRLAYRRVDSAAYLARTVAHILAQPERPEAIVLTGDLVDAGSPEEYAHLRAVLAPLDAAGIRMLPVLGNHDARDAARDAFADWLAPIPAAAQDPHAFQYWTDIGDTRGDVRLIVLDTLDTGHPGGRLGRQRLDWLAEALAQETQRPTVIAMHHPPFATGIHHMDVQSLAEDDIPPFAQIVRAADNVERIICGHLHRSIDVRFAGTVASTCPSPAHQVALDLDPAGKPGFVMEPPAYKVHAWVPGQGLVSHLAYVGEFDGPHPFFEPDGRLID</sequence>
<proteinExistence type="inferred from homology"/>
<dbReference type="GO" id="GO:0046872">
    <property type="term" value="F:metal ion binding"/>
    <property type="evidence" value="ECO:0007669"/>
    <property type="project" value="UniProtKB-KW"/>
</dbReference>
<name>A0A848NY63_9RALS</name>
<evidence type="ECO:0000259" key="5">
    <source>
        <dbReference type="Pfam" id="PF00149"/>
    </source>
</evidence>
<dbReference type="PANTHER" id="PTHR42988">
    <property type="entry name" value="PHOSPHOHYDROLASE"/>
    <property type="match status" value="1"/>
</dbReference>
<evidence type="ECO:0000256" key="4">
    <source>
        <dbReference type="ARBA" id="ARBA00025742"/>
    </source>
</evidence>
<evidence type="ECO:0000256" key="3">
    <source>
        <dbReference type="ARBA" id="ARBA00023004"/>
    </source>
</evidence>
<keyword evidence="2" id="KW-0378">Hydrolase</keyword>
<dbReference type="InterPro" id="IPR026575">
    <property type="entry name" value="GpdQ/CpdA-like"/>
</dbReference>
<dbReference type="Pfam" id="PF00149">
    <property type="entry name" value="Metallophos"/>
    <property type="match status" value="1"/>
</dbReference>
<evidence type="ECO:0000256" key="1">
    <source>
        <dbReference type="ARBA" id="ARBA00022723"/>
    </source>
</evidence>
<comment type="similarity">
    <text evidence="4">Belongs to the cyclic nucleotide phosphodiesterase class-III family.</text>
</comment>
<dbReference type="InterPro" id="IPR042283">
    <property type="entry name" value="GpdQ_catalytic"/>
</dbReference>
<dbReference type="CDD" id="cd07402">
    <property type="entry name" value="MPP_GpdQ"/>
    <property type="match status" value="1"/>
</dbReference>
<dbReference type="InterPro" id="IPR050884">
    <property type="entry name" value="CNP_phosphodiesterase-III"/>
</dbReference>
<dbReference type="EMBL" id="JABBZM010000007">
    <property type="protein sequence ID" value="NMV38207.1"/>
    <property type="molecule type" value="Genomic_DNA"/>
</dbReference>
<dbReference type="InterPro" id="IPR042281">
    <property type="entry name" value="GpdQ_beta-strand"/>
</dbReference>
<evidence type="ECO:0000256" key="2">
    <source>
        <dbReference type="ARBA" id="ARBA00022801"/>
    </source>
</evidence>
<protein>
    <submittedName>
        <fullName evidence="6">Phosphodiesterase</fullName>
    </submittedName>
</protein>
<dbReference type="GO" id="GO:0004112">
    <property type="term" value="F:cyclic-nucleotide phosphodiesterase activity"/>
    <property type="evidence" value="ECO:0007669"/>
    <property type="project" value="InterPro"/>
</dbReference>
<dbReference type="Gene3D" id="3.30.750.180">
    <property type="entry name" value="GpdQ, beta-strand dimerisation domain"/>
    <property type="match status" value="1"/>
</dbReference>
<reference evidence="6 7" key="1">
    <citation type="submission" date="2020-04" db="EMBL/GenBank/DDBJ databases">
        <title>Ralstonia insidiosa genome sequencing and assembly.</title>
        <authorList>
            <person name="Martins R.C.R."/>
            <person name="Perdigao-Neto L.V."/>
            <person name="Levin A.S.S."/>
            <person name="Costa S.F."/>
        </authorList>
    </citation>
    <scope>NUCLEOTIDE SEQUENCE [LARGE SCALE GENOMIC DNA]</scope>
    <source>
        <strain evidence="6 7">5047</strain>
    </source>
</reference>
<organism evidence="6 7">
    <name type="scientific">Ralstonia insidiosa</name>
    <dbReference type="NCBI Taxonomy" id="190721"/>
    <lineage>
        <taxon>Bacteria</taxon>
        <taxon>Pseudomonadati</taxon>
        <taxon>Pseudomonadota</taxon>
        <taxon>Betaproteobacteria</taxon>
        <taxon>Burkholderiales</taxon>
        <taxon>Burkholderiaceae</taxon>
        <taxon>Ralstonia</taxon>
    </lineage>
</organism>
<dbReference type="InterPro" id="IPR004843">
    <property type="entry name" value="Calcineurin-like_PHP"/>
</dbReference>
<feature type="domain" description="Calcineurin-like phosphoesterase" evidence="5">
    <location>
        <begin position="1"/>
        <end position="210"/>
    </location>
</feature>
<dbReference type="Proteomes" id="UP000575469">
    <property type="component" value="Unassembled WGS sequence"/>
</dbReference>
<dbReference type="PANTHER" id="PTHR42988:SF2">
    <property type="entry name" value="CYCLIC NUCLEOTIDE PHOSPHODIESTERASE CBUA0032-RELATED"/>
    <property type="match status" value="1"/>
</dbReference>
<dbReference type="AlphaFoldDB" id="A0A848NY63"/>
<dbReference type="Gene3D" id="3.60.21.40">
    <property type="entry name" value="GpdQ, catalytic alpha/beta sandwich domain"/>
    <property type="match status" value="1"/>
</dbReference>